<evidence type="ECO:0000313" key="7">
    <source>
        <dbReference type="Proteomes" id="UP000823749"/>
    </source>
</evidence>
<gene>
    <name evidence="6" type="ORF">RHGRI_021544</name>
</gene>
<feature type="transmembrane region" description="Helical" evidence="5">
    <location>
        <begin position="244"/>
        <end position="274"/>
    </location>
</feature>
<name>A0AAV6JQ35_9ERIC</name>
<evidence type="ECO:0000313" key="6">
    <source>
        <dbReference type="EMBL" id="KAG5541749.1"/>
    </source>
</evidence>
<feature type="transmembrane region" description="Helical" evidence="5">
    <location>
        <begin position="378"/>
        <end position="397"/>
    </location>
</feature>
<comment type="caution">
    <text evidence="6">The sequence shown here is derived from an EMBL/GenBank/DDBJ whole genome shotgun (WGS) entry which is preliminary data.</text>
</comment>
<feature type="transmembrane region" description="Helical" evidence="5">
    <location>
        <begin position="59"/>
        <end position="77"/>
    </location>
</feature>
<dbReference type="GO" id="GO:0016020">
    <property type="term" value="C:membrane"/>
    <property type="evidence" value="ECO:0007669"/>
    <property type="project" value="UniProtKB-SubCell"/>
</dbReference>
<dbReference type="PANTHER" id="PTHR45724:SF21">
    <property type="entry name" value="MAJOR INTRINSIC PROTEIN"/>
    <property type="match status" value="1"/>
</dbReference>
<keyword evidence="3 5" id="KW-1133">Transmembrane helix</keyword>
<feature type="transmembrane region" description="Helical" evidence="5">
    <location>
        <begin position="448"/>
        <end position="469"/>
    </location>
</feature>
<accession>A0AAV6JQ35</accession>
<comment type="subcellular location">
    <subcellularLocation>
        <location evidence="1">Membrane</location>
        <topology evidence="1">Multi-pass membrane protein</topology>
    </subcellularLocation>
</comment>
<dbReference type="EMBL" id="JACTNZ010000007">
    <property type="protein sequence ID" value="KAG5541749.1"/>
    <property type="molecule type" value="Genomic_DNA"/>
</dbReference>
<feature type="transmembrane region" description="Helical" evidence="5">
    <location>
        <begin position="409"/>
        <end position="428"/>
    </location>
</feature>
<keyword evidence="7" id="KW-1185">Reference proteome</keyword>
<feature type="transmembrane region" description="Helical" evidence="5">
    <location>
        <begin position="286"/>
        <end position="307"/>
    </location>
</feature>
<dbReference type="AlphaFoldDB" id="A0AAV6JQ35"/>
<proteinExistence type="predicted"/>
<sequence>MPQSLAFEADALSPKRMLSFPSNFSLKEDVELLNPKEAVMNPPPVAPTPTIVQKIISELMGTYIFVFVGCASALAHRDDAVKFPIEATAMVWGLSFMVLKYALAHISGAFMNPASSIAFAVVKKLPWKNVPIFIVAQITGSILASLNLRILFHNQPDIRPAVTQVVSPYTPLQAVFWEYTITFILTIISSAVATDSRAHKMLFGVAIGATVVFNVVIAGDISGAAMNPARSIGPAVVAGEYKDLWVYIIGPLLGATTATLIVAELLGTYIFMFVGCASALAYRENPLTIVGTAMVWGLALMVVKYTLGHISGAYVNPAATIRFAVARWLPWKHAPSYILAQLIGSTLACLNLRVLFYHQPDIKPALTQYSSSTTPLQAVAWECIITFLLSFTSSGVATDHRAHKMLSGVAIGATLAFNIIVAGEITGAAMNPARSIGPAIVADEYKDVWVYVVGPVLGTATATLVYGVLRVPEPKKSKESTKIIIYVNELYTEPSYDTTQLGNIKNILNVV</sequence>
<dbReference type="PRINTS" id="PR00783">
    <property type="entry name" value="MINTRINSICP"/>
</dbReference>
<dbReference type="InterPro" id="IPR000425">
    <property type="entry name" value="MIP"/>
</dbReference>
<dbReference type="SUPFAM" id="SSF81338">
    <property type="entry name" value="Aquaporin-like"/>
    <property type="match status" value="2"/>
</dbReference>
<feature type="transmembrane region" description="Helical" evidence="5">
    <location>
        <begin position="132"/>
        <end position="152"/>
    </location>
</feature>
<feature type="transmembrane region" description="Helical" evidence="5">
    <location>
        <begin position="337"/>
        <end position="358"/>
    </location>
</feature>
<dbReference type="GO" id="GO:0015267">
    <property type="term" value="F:channel activity"/>
    <property type="evidence" value="ECO:0007669"/>
    <property type="project" value="InterPro"/>
</dbReference>
<dbReference type="InterPro" id="IPR034294">
    <property type="entry name" value="Aquaporin_transptr"/>
</dbReference>
<dbReference type="InterPro" id="IPR023271">
    <property type="entry name" value="Aquaporin-like"/>
</dbReference>
<evidence type="ECO:0000256" key="2">
    <source>
        <dbReference type="ARBA" id="ARBA00022692"/>
    </source>
</evidence>
<feature type="transmembrane region" description="Helical" evidence="5">
    <location>
        <begin position="201"/>
        <end position="224"/>
    </location>
</feature>
<dbReference type="PANTHER" id="PTHR45724">
    <property type="entry name" value="AQUAPORIN NIP2-1"/>
    <property type="match status" value="1"/>
</dbReference>
<evidence type="ECO:0000256" key="4">
    <source>
        <dbReference type="ARBA" id="ARBA00023136"/>
    </source>
</evidence>
<dbReference type="Proteomes" id="UP000823749">
    <property type="component" value="Chromosome 7"/>
</dbReference>
<feature type="transmembrane region" description="Helical" evidence="5">
    <location>
        <begin position="172"/>
        <end position="194"/>
    </location>
</feature>
<evidence type="ECO:0000256" key="5">
    <source>
        <dbReference type="SAM" id="Phobius"/>
    </source>
</evidence>
<dbReference type="Pfam" id="PF00230">
    <property type="entry name" value="MIP"/>
    <property type="match status" value="1"/>
</dbReference>
<protein>
    <submittedName>
        <fullName evidence="6">Uncharacterized protein</fullName>
    </submittedName>
</protein>
<dbReference type="Gene3D" id="1.20.1080.10">
    <property type="entry name" value="Glycerol uptake facilitator protein"/>
    <property type="match status" value="2"/>
</dbReference>
<feature type="transmembrane region" description="Helical" evidence="5">
    <location>
        <begin position="89"/>
        <end position="111"/>
    </location>
</feature>
<keyword evidence="2 5" id="KW-0812">Transmembrane</keyword>
<evidence type="ECO:0000256" key="3">
    <source>
        <dbReference type="ARBA" id="ARBA00022989"/>
    </source>
</evidence>
<evidence type="ECO:0000256" key="1">
    <source>
        <dbReference type="ARBA" id="ARBA00004141"/>
    </source>
</evidence>
<organism evidence="6 7">
    <name type="scientific">Rhododendron griersonianum</name>
    <dbReference type="NCBI Taxonomy" id="479676"/>
    <lineage>
        <taxon>Eukaryota</taxon>
        <taxon>Viridiplantae</taxon>
        <taxon>Streptophyta</taxon>
        <taxon>Embryophyta</taxon>
        <taxon>Tracheophyta</taxon>
        <taxon>Spermatophyta</taxon>
        <taxon>Magnoliopsida</taxon>
        <taxon>eudicotyledons</taxon>
        <taxon>Gunneridae</taxon>
        <taxon>Pentapetalae</taxon>
        <taxon>asterids</taxon>
        <taxon>Ericales</taxon>
        <taxon>Ericaceae</taxon>
        <taxon>Ericoideae</taxon>
        <taxon>Rhodoreae</taxon>
        <taxon>Rhododendron</taxon>
    </lineage>
</organism>
<keyword evidence="4 5" id="KW-0472">Membrane</keyword>
<reference evidence="6" key="1">
    <citation type="submission" date="2020-08" db="EMBL/GenBank/DDBJ databases">
        <title>Plant Genome Project.</title>
        <authorList>
            <person name="Zhang R.-G."/>
        </authorList>
    </citation>
    <scope>NUCLEOTIDE SEQUENCE</scope>
    <source>
        <strain evidence="6">WSP0</strain>
        <tissue evidence="6">Leaf</tissue>
    </source>
</reference>